<feature type="domain" description="FAD-binding FR-type" evidence="1">
    <location>
        <begin position="1"/>
        <end position="102"/>
    </location>
</feature>
<gene>
    <name evidence="2" type="ORF">SAMN05444372_110138</name>
</gene>
<dbReference type="InterPro" id="IPR039261">
    <property type="entry name" value="FNR_nucleotide-bd"/>
</dbReference>
<dbReference type="PANTHER" id="PTHR47354:SF5">
    <property type="entry name" value="PROTEIN RFBI"/>
    <property type="match status" value="1"/>
</dbReference>
<dbReference type="PANTHER" id="PTHR47354">
    <property type="entry name" value="NADH OXIDOREDUCTASE HCR"/>
    <property type="match status" value="1"/>
</dbReference>
<evidence type="ECO:0000313" key="3">
    <source>
        <dbReference type="Proteomes" id="UP000184020"/>
    </source>
</evidence>
<evidence type="ECO:0000313" key="2">
    <source>
        <dbReference type="EMBL" id="SHG84066.1"/>
    </source>
</evidence>
<name>A0A1M5N3A9_9FLAO</name>
<dbReference type="InterPro" id="IPR017938">
    <property type="entry name" value="Riboflavin_synthase-like_b-brl"/>
</dbReference>
<dbReference type="RefSeq" id="WP_073020613.1">
    <property type="nucleotide sequence ID" value="NZ_FQWF01000010.1"/>
</dbReference>
<reference evidence="3" key="1">
    <citation type="submission" date="2016-11" db="EMBL/GenBank/DDBJ databases">
        <authorList>
            <person name="Varghese N."/>
            <person name="Submissions S."/>
        </authorList>
    </citation>
    <scope>NUCLEOTIDE SEQUENCE [LARGE SCALE GENOMIC DNA]</scope>
    <source>
        <strain evidence="3">DSM 17659</strain>
    </source>
</reference>
<dbReference type="SUPFAM" id="SSF52343">
    <property type="entry name" value="Ferredoxin reductase-like, C-terminal NADP-linked domain"/>
    <property type="match status" value="1"/>
</dbReference>
<dbReference type="PRINTS" id="PR00371">
    <property type="entry name" value="FPNCR"/>
</dbReference>
<dbReference type="InterPro" id="IPR001433">
    <property type="entry name" value="OxRdtase_FAD/NAD-bd"/>
</dbReference>
<dbReference type="SUPFAM" id="SSF63380">
    <property type="entry name" value="Riboflavin synthase domain-like"/>
    <property type="match status" value="1"/>
</dbReference>
<dbReference type="Pfam" id="PF00175">
    <property type="entry name" value="NAD_binding_1"/>
    <property type="match status" value="1"/>
</dbReference>
<protein>
    <recommendedName>
        <fullName evidence="1">FAD-binding FR-type domain-containing protein</fullName>
    </recommendedName>
</protein>
<dbReference type="InterPro" id="IPR017927">
    <property type="entry name" value="FAD-bd_FR_type"/>
</dbReference>
<dbReference type="InterPro" id="IPR013112">
    <property type="entry name" value="FAD-bd_8"/>
</dbReference>
<dbReference type="Proteomes" id="UP000184020">
    <property type="component" value="Unassembled WGS sequence"/>
</dbReference>
<dbReference type="Gene3D" id="2.40.30.10">
    <property type="entry name" value="Translation factors"/>
    <property type="match status" value="1"/>
</dbReference>
<dbReference type="Gene3D" id="3.40.50.80">
    <property type="entry name" value="Nucleotide-binding domain of ferredoxin-NADP reductase (FNR) module"/>
    <property type="match status" value="1"/>
</dbReference>
<accession>A0A1M5N3A9</accession>
<dbReference type="STRING" id="229205.SAMN05444372_110138"/>
<dbReference type="Pfam" id="PF08022">
    <property type="entry name" value="FAD_binding_8"/>
    <property type="match status" value="1"/>
</dbReference>
<organism evidence="2 3">
    <name type="scientific">Flavobacterium micromati</name>
    <dbReference type="NCBI Taxonomy" id="229205"/>
    <lineage>
        <taxon>Bacteria</taxon>
        <taxon>Pseudomonadati</taxon>
        <taxon>Bacteroidota</taxon>
        <taxon>Flavobacteriia</taxon>
        <taxon>Flavobacteriales</taxon>
        <taxon>Flavobacteriaceae</taxon>
        <taxon>Flavobacterium</taxon>
    </lineage>
</organism>
<dbReference type="GO" id="GO:0016491">
    <property type="term" value="F:oxidoreductase activity"/>
    <property type="evidence" value="ECO:0007669"/>
    <property type="project" value="InterPro"/>
</dbReference>
<sequence length="222" mass="25029">MENYTVKIISVSLVTHDVKRFTIQKPEGFNYTPGQATEVSINTPALKNETRPFTFTSLNDNKHLEFTIKIYDSHNGVTKELGKLKHGDELIIRDVWGAIEYKGEGVFIAGGAGITPFIAILRQLKADNKIANNKLIFTNKAEKDIILKEEFSDMLGNNFINTLTDEKKEGYEKGRIDYAFLKEKIDNFKQHFYVCGPPQFVTAISEALTQLGATTDAIVFEK</sequence>
<dbReference type="PRINTS" id="PR00410">
    <property type="entry name" value="PHEHYDRXLASE"/>
</dbReference>
<dbReference type="InterPro" id="IPR050415">
    <property type="entry name" value="MRET"/>
</dbReference>
<keyword evidence="3" id="KW-1185">Reference proteome</keyword>
<dbReference type="EMBL" id="FQWF01000010">
    <property type="protein sequence ID" value="SHG84066.1"/>
    <property type="molecule type" value="Genomic_DNA"/>
</dbReference>
<dbReference type="AlphaFoldDB" id="A0A1M5N3A9"/>
<dbReference type="InterPro" id="IPR001709">
    <property type="entry name" value="Flavoprot_Pyr_Nucl_cyt_Rdtase"/>
</dbReference>
<dbReference type="OrthoDB" id="9789468at2"/>
<evidence type="ECO:0000259" key="1">
    <source>
        <dbReference type="PROSITE" id="PS51384"/>
    </source>
</evidence>
<proteinExistence type="predicted"/>
<dbReference type="CDD" id="cd06196">
    <property type="entry name" value="FNR_like_1"/>
    <property type="match status" value="1"/>
</dbReference>
<dbReference type="PROSITE" id="PS51384">
    <property type="entry name" value="FAD_FR"/>
    <property type="match status" value="1"/>
</dbReference>